<dbReference type="Pfam" id="PF00270">
    <property type="entry name" value="DEAD"/>
    <property type="match status" value="1"/>
</dbReference>
<evidence type="ECO:0000256" key="2">
    <source>
        <dbReference type="ARBA" id="ARBA00022741"/>
    </source>
</evidence>
<dbReference type="InterPro" id="IPR027417">
    <property type="entry name" value="P-loop_NTPase"/>
</dbReference>
<dbReference type="PROSITE" id="PS51192">
    <property type="entry name" value="HELICASE_ATP_BIND_1"/>
    <property type="match status" value="1"/>
</dbReference>
<evidence type="ECO:0000259" key="7">
    <source>
        <dbReference type="PROSITE" id="PS51192"/>
    </source>
</evidence>
<dbReference type="PROSITE" id="PS51194">
    <property type="entry name" value="HELICASE_CTER"/>
    <property type="match status" value="1"/>
</dbReference>
<keyword evidence="4 9" id="KW-0347">Helicase</keyword>
<protein>
    <recommendedName>
        <fullName evidence="1">RNA helicase</fullName>
        <ecNumber evidence="1">3.6.4.13</ecNumber>
    </recommendedName>
</protein>
<evidence type="ECO:0000256" key="1">
    <source>
        <dbReference type="ARBA" id="ARBA00012552"/>
    </source>
</evidence>
<evidence type="ECO:0000313" key="10">
    <source>
        <dbReference type="Proteomes" id="UP000273119"/>
    </source>
</evidence>
<dbReference type="SMART" id="SM00487">
    <property type="entry name" value="DEXDc"/>
    <property type="match status" value="1"/>
</dbReference>
<dbReference type="Pfam" id="PF04408">
    <property type="entry name" value="WHD_HA2"/>
    <property type="match status" value="1"/>
</dbReference>
<feature type="compositionally biased region" description="Polar residues" evidence="6">
    <location>
        <begin position="493"/>
        <end position="507"/>
    </location>
</feature>
<sequence length="859" mass="90428">MVQAPPGTGKTTLVPPLLANQQAPGLRTLVTQPRRVAVRSAARRLAQLDGSRLGERVGYSVRGEHHAGPQTQVEFLTPGLLLRRLLADPELTGVGAVVVDEVHERQLDTDLLIGLLMEVRELREDLSLVAMSATLDAPRFAALLGTGSGSDARPAPLVDSPSALHPLQVIWAPGSGPRQDDRGVRREFLHHVAATAALHHGRAVAANPSTDALVFLPGAREVNAVVSELRSLAPGTEILPLHGQIPAQEQDRAVSGRQAGEPARIIVSTALAESSLTVPGVRLVIDAGLSREPRKDAARGMQGLVTVSASRAAAQQRAGRAARLGPGTVVRCYDERTFAAAPEHITPELLAADLTQAALTLAAWGTPRGEGLRLPDAPPAASLREAEATLRSLRAVDDAGRITSFGQLLASLPVEPRWGRALLSGAAWVGAQAAAETVALATSDVRADGADLAAALRDVRSGRARGAEAVRRETQRLKRLAREHARGGMVPGTTRTDGGSGPASTDGDSVPASTDGDPVPVSAADRQATAGTLGAVVALAWPERIARRVADQSYLLASGTRAALPPGSGLSGQEWIAIADVARAAGRVAAGTGAVIRSAAALTEEEARRAAGPLMGQRIVARFEDGRVRARNVSGLGAIEFSSTPVKPSAAAGRVAVAAALRADGLGLLHFGENAGALRRRLAFLHRELGQPWPDVSEAALLDRLDDWLGPELERLAAGTPAHKVDLLDPLRRLLPWPAAARLEELAPQRLSVPSGNTAAIEYPEPGSDGPPVVSVKLQECFGWASTPRLADGRAPILFHLLSPARRPLAVTEDLASFWSGPYQQVRSEMRGRYPKHPWPEDPWTATSTHLTKNRLAGR</sequence>
<dbReference type="GO" id="GO:0016787">
    <property type="term" value="F:hydrolase activity"/>
    <property type="evidence" value="ECO:0007669"/>
    <property type="project" value="UniProtKB-KW"/>
</dbReference>
<reference evidence="9 10" key="1">
    <citation type="submission" date="2018-07" db="EMBL/GenBank/DDBJ databases">
        <title>Arthrobacter sp. nov., isolated from raw cow's milk with high bacterial count.</title>
        <authorList>
            <person name="Hahne J."/>
            <person name="Isele D."/>
            <person name="Lipski A."/>
        </authorList>
    </citation>
    <scope>NUCLEOTIDE SEQUENCE [LARGE SCALE GENOMIC DNA]</scope>
    <source>
        <strain evidence="9 10">JZ R-183</strain>
    </source>
</reference>
<dbReference type="GO" id="GO:0005524">
    <property type="term" value="F:ATP binding"/>
    <property type="evidence" value="ECO:0007669"/>
    <property type="project" value="UniProtKB-KW"/>
</dbReference>
<dbReference type="InterPro" id="IPR014001">
    <property type="entry name" value="Helicase_ATP-bd"/>
</dbReference>
<dbReference type="Gene3D" id="3.40.50.300">
    <property type="entry name" value="P-loop containing nucleotide triphosphate hydrolases"/>
    <property type="match status" value="2"/>
</dbReference>
<dbReference type="InterPro" id="IPR002464">
    <property type="entry name" value="DNA/RNA_helicase_DEAH_CS"/>
</dbReference>
<dbReference type="Pfam" id="PF00271">
    <property type="entry name" value="Helicase_C"/>
    <property type="match status" value="1"/>
</dbReference>
<dbReference type="InterPro" id="IPR001650">
    <property type="entry name" value="Helicase_C-like"/>
</dbReference>
<evidence type="ECO:0000256" key="3">
    <source>
        <dbReference type="ARBA" id="ARBA00022801"/>
    </source>
</evidence>
<dbReference type="EC" id="3.6.4.13" evidence="1"/>
<dbReference type="Proteomes" id="UP000273119">
    <property type="component" value="Unassembled WGS sequence"/>
</dbReference>
<dbReference type="InterPro" id="IPR013689">
    <property type="entry name" value="RNA_helicase_ATP-dep_HrpB_C"/>
</dbReference>
<accession>A0A496PII0</accession>
<dbReference type="InterPro" id="IPR011545">
    <property type="entry name" value="DEAD/DEAH_box_helicase_dom"/>
</dbReference>
<dbReference type="Gene3D" id="1.20.120.1080">
    <property type="match status" value="1"/>
</dbReference>
<dbReference type="PROSITE" id="PS00690">
    <property type="entry name" value="DEAH_ATP_HELICASE"/>
    <property type="match status" value="1"/>
</dbReference>
<dbReference type="PANTHER" id="PTHR43519:SF1">
    <property type="entry name" value="ATP-DEPENDENT RNA HELICASE HRPB"/>
    <property type="match status" value="1"/>
</dbReference>
<dbReference type="GO" id="GO:0003724">
    <property type="term" value="F:RNA helicase activity"/>
    <property type="evidence" value="ECO:0007669"/>
    <property type="project" value="UniProtKB-EC"/>
</dbReference>
<evidence type="ECO:0000256" key="5">
    <source>
        <dbReference type="ARBA" id="ARBA00022840"/>
    </source>
</evidence>
<feature type="domain" description="Helicase ATP-binding" evidence="7">
    <location>
        <begin position="1"/>
        <end position="143"/>
    </location>
</feature>
<dbReference type="SMART" id="SM00847">
    <property type="entry name" value="HA2"/>
    <property type="match status" value="1"/>
</dbReference>
<organism evidence="9 10">
    <name type="scientific">Galactobacter caseinivorans</name>
    <dbReference type="NCBI Taxonomy" id="2676123"/>
    <lineage>
        <taxon>Bacteria</taxon>
        <taxon>Bacillati</taxon>
        <taxon>Actinomycetota</taxon>
        <taxon>Actinomycetes</taxon>
        <taxon>Micrococcales</taxon>
        <taxon>Micrococcaceae</taxon>
        <taxon>Galactobacter</taxon>
    </lineage>
</organism>
<gene>
    <name evidence="9" type="ORF">DWQ67_08725</name>
</gene>
<dbReference type="InterPro" id="IPR049614">
    <property type="entry name" value="HrpB_DEXH"/>
</dbReference>
<evidence type="ECO:0000313" key="9">
    <source>
        <dbReference type="EMBL" id="RKW70258.1"/>
    </source>
</evidence>
<dbReference type="SUPFAM" id="SSF52540">
    <property type="entry name" value="P-loop containing nucleoside triphosphate hydrolases"/>
    <property type="match status" value="1"/>
</dbReference>
<evidence type="ECO:0000259" key="8">
    <source>
        <dbReference type="PROSITE" id="PS51194"/>
    </source>
</evidence>
<dbReference type="InterPro" id="IPR007502">
    <property type="entry name" value="Helicase-assoc_dom"/>
</dbReference>
<dbReference type="PIRSF" id="PIRSF005496">
    <property type="entry name" value="ATP_hel_hrpB"/>
    <property type="match status" value="1"/>
</dbReference>
<evidence type="ECO:0000256" key="4">
    <source>
        <dbReference type="ARBA" id="ARBA00022806"/>
    </source>
</evidence>
<comment type="caution">
    <text evidence="9">The sequence shown here is derived from an EMBL/GenBank/DDBJ whole genome shotgun (WGS) entry which is preliminary data.</text>
</comment>
<feature type="region of interest" description="Disordered" evidence="6">
    <location>
        <begin position="463"/>
        <end position="522"/>
    </location>
</feature>
<dbReference type="CDD" id="cd17990">
    <property type="entry name" value="DEXHc_HrpB"/>
    <property type="match status" value="1"/>
</dbReference>
<keyword evidence="2" id="KW-0547">Nucleotide-binding</keyword>
<evidence type="ECO:0000256" key="6">
    <source>
        <dbReference type="SAM" id="MobiDB-lite"/>
    </source>
</evidence>
<dbReference type="AlphaFoldDB" id="A0A496PII0"/>
<name>A0A496PII0_9MICC</name>
<dbReference type="SMART" id="SM00490">
    <property type="entry name" value="HELICc"/>
    <property type="match status" value="1"/>
</dbReference>
<dbReference type="GO" id="GO:0003676">
    <property type="term" value="F:nucleic acid binding"/>
    <property type="evidence" value="ECO:0007669"/>
    <property type="project" value="InterPro"/>
</dbReference>
<feature type="region of interest" description="Disordered" evidence="6">
    <location>
        <begin position="837"/>
        <end position="859"/>
    </location>
</feature>
<keyword evidence="10" id="KW-1185">Reference proteome</keyword>
<dbReference type="InterPro" id="IPR048333">
    <property type="entry name" value="HA2_WH"/>
</dbReference>
<dbReference type="InterPro" id="IPR010225">
    <property type="entry name" value="HrpB"/>
</dbReference>
<feature type="compositionally biased region" description="Basic and acidic residues" evidence="6">
    <location>
        <begin position="463"/>
        <end position="486"/>
    </location>
</feature>
<dbReference type="PANTHER" id="PTHR43519">
    <property type="entry name" value="ATP-DEPENDENT RNA HELICASE HRPB"/>
    <property type="match status" value="1"/>
</dbReference>
<keyword evidence="3" id="KW-0378">Hydrolase</keyword>
<keyword evidence="5" id="KW-0067">ATP-binding</keyword>
<feature type="domain" description="Helicase C-terminal" evidence="8">
    <location>
        <begin position="196"/>
        <end position="360"/>
    </location>
</feature>
<dbReference type="Pfam" id="PF08482">
    <property type="entry name" value="HrpB_C"/>
    <property type="match status" value="1"/>
</dbReference>
<dbReference type="EMBL" id="QQXL01000005">
    <property type="protein sequence ID" value="RKW70258.1"/>
    <property type="molecule type" value="Genomic_DNA"/>
</dbReference>
<proteinExistence type="predicted"/>